<sequence length="159" mass="17787">MKKTLVLILLSISAPFFGQTDEIVKHNGEKTEVNFIKTENSIIYYSLPGNFEEKKISKYAVALLNSKSKKSSQIITEKIQISTKSDSKKIIVLKPSETFGLEKADIINLFPALTKGQTAQLAKELAEKRLKEKAAAKGYPFIVIEANNQNELKATAYKY</sequence>
<name>A0A7J5ABP2_9FLAO</name>
<dbReference type="Proteomes" id="UP000490922">
    <property type="component" value="Unassembled WGS sequence"/>
</dbReference>
<accession>A0A7J5ABP2</accession>
<evidence type="ECO:0000313" key="2">
    <source>
        <dbReference type="EMBL" id="KAB1154976.1"/>
    </source>
</evidence>
<organism evidence="2 3">
    <name type="scientific">Flavobacterium luteum</name>
    <dbReference type="NCBI Taxonomy" id="2026654"/>
    <lineage>
        <taxon>Bacteria</taxon>
        <taxon>Pseudomonadati</taxon>
        <taxon>Bacteroidota</taxon>
        <taxon>Flavobacteriia</taxon>
        <taxon>Flavobacteriales</taxon>
        <taxon>Flavobacteriaceae</taxon>
        <taxon>Flavobacterium</taxon>
    </lineage>
</organism>
<reference evidence="2 3" key="1">
    <citation type="submission" date="2019-09" db="EMBL/GenBank/DDBJ databases">
        <title>Flavobacterium sp. nov., isolated from glacier ice.</title>
        <authorList>
            <person name="Liu Q."/>
        </authorList>
    </citation>
    <scope>NUCLEOTIDE SEQUENCE [LARGE SCALE GENOMIC DNA]</scope>
    <source>
        <strain evidence="2 3">NBRC 112527</strain>
    </source>
</reference>
<feature type="chain" id="PRO_5029852732" evidence="1">
    <location>
        <begin position="19"/>
        <end position="159"/>
    </location>
</feature>
<comment type="caution">
    <text evidence="2">The sequence shown here is derived from an EMBL/GenBank/DDBJ whole genome shotgun (WGS) entry which is preliminary data.</text>
</comment>
<evidence type="ECO:0000313" key="3">
    <source>
        <dbReference type="Proteomes" id="UP000490922"/>
    </source>
</evidence>
<dbReference type="EMBL" id="WAEM01000006">
    <property type="protein sequence ID" value="KAB1154976.1"/>
    <property type="molecule type" value="Genomic_DNA"/>
</dbReference>
<keyword evidence="3" id="KW-1185">Reference proteome</keyword>
<evidence type="ECO:0000256" key="1">
    <source>
        <dbReference type="SAM" id="SignalP"/>
    </source>
</evidence>
<feature type="signal peptide" evidence="1">
    <location>
        <begin position="1"/>
        <end position="18"/>
    </location>
</feature>
<protein>
    <submittedName>
        <fullName evidence="2">Uncharacterized protein</fullName>
    </submittedName>
</protein>
<dbReference type="OrthoDB" id="1347412at2"/>
<keyword evidence="1" id="KW-0732">Signal</keyword>
<proteinExistence type="predicted"/>
<dbReference type="AlphaFoldDB" id="A0A7J5ABP2"/>
<dbReference type="RefSeq" id="WP_151107896.1">
    <property type="nucleotide sequence ID" value="NZ_WAEM01000006.1"/>
</dbReference>
<gene>
    <name evidence="2" type="ORF">F6464_11165</name>
</gene>